<proteinExistence type="predicted"/>
<accession>A0AAF1C5P5</accession>
<dbReference type="EMBL" id="CP138348">
    <property type="protein sequence ID" value="WPF87549.1"/>
    <property type="molecule type" value="Genomic_DNA"/>
</dbReference>
<dbReference type="AlphaFoldDB" id="A0AAF1C5P5"/>
<name>A0AAF1C5P5_9CHRO</name>
<reference evidence="1" key="1">
    <citation type="submission" date="2023-11" db="EMBL/GenBank/DDBJ databases">
        <title>Genome sequence of Cyanobacterium aponinum BCRC AL20115.</title>
        <authorList>
            <person name="Chang H.-Y."/>
            <person name="Lin K.-M."/>
            <person name="Hsueh H.-T."/>
            <person name="Chu H.-A."/>
            <person name="Kuo C.-H."/>
        </authorList>
    </citation>
    <scope>NUCLEOTIDE SEQUENCE</scope>
    <source>
        <strain evidence="1">AL20115</strain>
    </source>
</reference>
<evidence type="ECO:0000313" key="1">
    <source>
        <dbReference type="EMBL" id="WPF87549.1"/>
    </source>
</evidence>
<organism evidence="1">
    <name type="scientific">Cyanobacterium aponinum AL20115</name>
    <dbReference type="NCBI Taxonomy" id="3090662"/>
    <lineage>
        <taxon>Bacteria</taxon>
        <taxon>Bacillati</taxon>
        <taxon>Cyanobacteriota</taxon>
        <taxon>Cyanophyceae</taxon>
        <taxon>Oscillatoriophycideae</taxon>
        <taxon>Chroococcales</taxon>
        <taxon>Geminocystaceae</taxon>
        <taxon>Cyanobacterium</taxon>
    </lineage>
</organism>
<protein>
    <submittedName>
        <fullName evidence="1">Uncharacterized protein</fullName>
    </submittedName>
</protein>
<gene>
    <name evidence="1" type="ORF">SAY89_12110</name>
</gene>
<dbReference type="RefSeq" id="WP_320001086.1">
    <property type="nucleotide sequence ID" value="NZ_CP138348.1"/>
</dbReference>
<sequence length="87" mass="10495">MTSSLPIALMLFSVNYEPYAMTKFKIKTHREDVLNTDIIDIDTEHISIRFSFRPLYQWRMFGFKIWKSNNHFALQTPYFSIAIKHYE</sequence>